<dbReference type="AlphaFoldDB" id="Q7RPZ2"/>
<dbReference type="Proteomes" id="UP000008553">
    <property type="component" value="Unassembled WGS sequence"/>
</dbReference>
<dbReference type="PaxDb" id="73239-Q7RPZ2"/>
<reference evidence="1 2" key="1">
    <citation type="journal article" date="2002" name="Nature">
        <title>Genome sequence and comparative analysis of the model rodent malaria parasite Plasmodium yoelii yoelii.</title>
        <authorList>
            <person name="Carlton J.M."/>
            <person name="Angiuoli S.V."/>
            <person name="Suh B.B."/>
            <person name="Kooij T.W."/>
            <person name="Pertea M."/>
            <person name="Silva J.C."/>
            <person name="Ermolaeva M.D."/>
            <person name="Allen J.E."/>
            <person name="Selengut J.D."/>
            <person name="Koo H.L."/>
            <person name="Peterson J.D."/>
            <person name="Pop M."/>
            <person name="Kosack D.S."/>
            <person name="Shumway M.F."/>
            <person name="Bidwell S.L."/>
            <person name="Shallom S.J."/>
            <person name="van Aken S.E."/>
            <person name="Riedmuller S.B."/>
            <person name="Feldblyum T.V."/>
            <person name="Cho J.K."/>
            <person name="Quackenbush J."/>
            <person name="Sedegah M."/>
            <person name="Shoaibi A."/>
            <person name="Cummings L.M."/>
            <person name="Florens L."/>
            <person name="Yates J.R."/>
            <person name="Raine J.D."/>
            <person name="Sinden R.E."/>
            <person name="Harris M.A."/>
            <person name="Cunningham D.A."/>
            <person name="Preiser P.R."/>
            <person name="Bergman L.W."/>
            <person name="Vaidya A.B."/>
            <person name="van Lin L.H."/>
            <person name="Janse C.J."/>
            <person name="Waters A.P."/>
            <person name="Smith H.O."/>
            <person name="White O.R."/>
            <person name="Salzberg S.L."/>
            <person name="Venter J.C."/>
            <person name="Fraser C.M."/>
            <person name="Hoffman S.L."/>
            <person name="Gardner M.J."/>
            <person name="Carucci D.J."/>
        </authorList>
    </citation>
    <scope>NUCLEOTIDE SEQUENCE [LARGE SCALE GENOMIC DNA]</scope>
    <source>
        <strain evidence="1 2">17XNL</strain>
    </source>
</reference>
<keyword evidence="2" id="KW-1185">Reference proteome</keyword>
<comment type="caution">
    <text evidence="1">The sequence shown here is derived from an EMBL/GenBank/DDBJ whole genome shotgun (WGS) entry which is preliminary data.</text>
</comment>
<name>Q7RPZ2_PLAYO</name>
<evidence type="ECO:0000313" key="2">
    <source>
        <dbReference type="Proteomes" id="UP000008553"/>
    </source>
</evidence>
<gene>
    <name evidence="1" type="ORF">PY01312</name>
</gene>
<organism evidence="1 2">
    <name type="scientific">Plasmodium yoelii yoelii</name>
    <dbReference type="NCBI Taxonomy" id="73239"/>
    <lineage>
        <taxon>Eukaryota</taxon>
        <taxon>Sar</taxon>
        <taxon>Alveolata</taxon>
        <taxon>Apicomplexa</taxon>
        <taxon>Aconoidasida</taxon>
        <taxon>Haemosporida</taxon>
        <taxon>Plasmodiidae</taxon>
        <taxon>Plasmodium</taxon>
        <taxon>Plasmodium (Vinckeia)</taxon>
    </lineage>
</organism>
<sequence>MSKFCDTFKILCNIYPNIIKNDIGDKFLDNAKNISYGCILFFQIITVTLENGVLPLIVYQQIYHPSYRKNRSKIISLNEREPPNSDITSKDRETALSPSLVNKLITIVTILLQ</sequence>
<dbReference type="EMBL" id="AABL01000344">
    <property type="protein sequence ID" value="EAA20609.1"/>
    <property type="molecule type" value="Genomic_DNA"/>
</dbReference>
<dbReference type="InParanoid" id="Q7RPZ2"/>
<accession>Q7RPZ2</accession>
<proteinExistence type="predicted"/>
<evidence type="ECO:0000313" key="1">
    <source>
        <dbReference type="EMBL" id="EAA20609.1"/>
    </source>
</evidence>
<protein>
    <submittedName>
        <fullName evidence="1">Uncharacterized protein</fullName>
    </submittedName>
</protein>